<keyword evidence="1" id="KW-1133">Transmembrane helix</keyword>
<comment type="caution">
    <text evidence="2">The sequence shown here is derived from an EMBL/GenBank/DDBJ whole genome shotgun (WGS) entry which is preliminary data.</text>
</comment>
<proteinExistence type="predicted"/>
<evidence type="ECO:0000313" key="3">
    <source>
        <dbReference type="Proteomes" id="UP000287352"/>
    </source>
</evidence>
<protein>
    <submittedName>
        <fullName evidence="2">Uncharacterized protein</fullName>
    </submittedName>
</protein>
<accession>A0A401ZUG6</accession>
<name>A0A401ZUG6_9CHLR</name>
<organism evidence="2 3">
    <name type="scientific">Tengunoibacter tsumagoiensis</name>
    <dbReference type="NCBI Taxonomy" id="2014871"/>
    <lineage>
        <taxon>Bacteria</taxon>
        <taxon>Bacillati</taxon>
        <taxon>Chloroflexota</taxon>
        <taxon>Ktedonobacteria</taxon>
        <taxon>Ktedonobacterales</taxon>
        <taxon>Dictyobacteraceae</taxon>
        <taxon>Tengunoibacter</taxon>
    </lineage>
</organism>
<keyword evidence="3" id="KW-1185">Reference proteome</keyword>
<dbReference type="Proteomes" id="UP000287352">
    <property type="component" value="Unassembled WGS sequence"/>
</dbReference>
<reference evidence="3" key="1">
    <citation type="submission" date="2018-12" db="EMBL/GenBank/DDBJ databases">
        <title>Tengunoibacter tsumagoiensis gen. nov., sp. nov., Dictyobacter kobayashii sp. nov., D. alpinus sp. nov., and D. joshuensis sp. nov. and description of Dictyobacteraceae fam. nov. within the order Ktedonobacterales isolated from Tengu-no-mugimeshi.</title>
        <authorList>
            <person name="Wang C.M."/>
            <person name="Zheng Y."/>
            <person name="Sakai Y."/>
            <person name="Toyoda A."/>
            <person name="Minakuchi Y."/>
            <person name="Abe K."/>
            <person name="Yokota A."/>
            <person name="Yabe S."/>
        </authorList>
    </citation>
    <scope>NUCLEOTIDE SEQUENCE [LARGE SCALE GENOMIC DNA]</scope>
    <source>
        <strain evidence="3">Uno3</strain>
    </source>
</reference>
<sequence>MIDITSPAGVITALTGLIVVIVVPIWVFIMARARRDQPE</sequence>
<keyword evidence="1" id="KW-0472">Membrane</keyword>
<dbReference type="AlphaFoldDB" id="A0A401ZUG6"/>
<feature type="transmembrane region" description="Helical" evidence="1">
    <location>
        <begin position="6"/>
        <end position="29"/>
    </location>
</feature>
<keyword evidence="1" id="KW-0812">Transmembrane</keyword>
<gene>
    <name evidence="2" type="ORF">KTT_02850</name>
</gene>
<evidence type="ECO:0000256" key="1">
    <source>
        <dbReference type="SAM" id="Phobius"/>
    </source>
</evidence>
<evidence type="ECO:0000313" key="2">
    <source>
        <dbReference type="EMBL" id="GCE10426.1"/>
    </source>
</evidence>
<dbReference type="EMBL" id="BIFR01000001">
    <property type="protein sequence ID" value="GCE10426.1"/>
    <property type="molecule type" value="Genomic_DNA"/>
</dbReference>